<evidence type="ECO:0000256" key="1">
    <source>
        <dbReference type="SAM" id="MobiDB-lite"/>
    </source>
</evidence>
<gene>
    <name evidence="3" type="ORF">QRT03_13950</name>
</gene>
<reference evidence="3 4" key="1">
    <citation type="submission" date="2023-06" db="EMBL/GenBank/DDBJ databases">
        <title>Actinomycetospora Odt1-22.</title>
        <authorList>
            <person name="Supong K."/>
        </authorList>
    </citation>
    <scope>NUCLEOTIDE SEQUENCE [LARGE SCALE GENOMIC DNA]</scope>
    <source>
        <strain evidence="3 4">Odt1-22</strain>
    </source>
</reference>
<name>A0ABT7M8Y7_9PSEU</name>
<feature type="region of interest" description="Disordered" evidence="1">
    <location>
        <begin position="231"/>
        <end position="252"/>
    </location>
</feature>
<feature type="compositionally biased region" description="Pro residues" evidence="1">
    <location>
        <begin position="423"/>
        <end position="436"/>
    </location>
</feature>
<dbReference type="Pfam" id="PF02720">
    <property type="entry name" value="DUF222"/>
    <property type="match status" value="1"/>
</dbReference>
<evidence type="ECO:0000313" key="3">
    <source>
        <dbReference type="EMBL" id="MDL5157068.1"/>
    </source>
</evidence>
<sequence length="611" mass="65877">MTAAVWTFDPSKGSWFTRADRTQAAAEPQEPIARLLRLAPDLATRPQPGEPTSDGAAEWAVPGLDHGETDRDEDGLSARSREALAEMATAVRAHRLTGARVYRALTALKASDALAESGYRHLSRLLADHVRLDPAETNRLARHAAALHETTSPSGAVVPADLPATSSSVDDGTVGDGHVEVIRDTMRRLSTVEDLDPELLAVTEQQLAALAATHSPIALKGAASVIADRLDPDGAAPAEDPPQQDELSYTRRGNGDLHAKVILRDPVSAELFDQAIRAATLPPESAAVADPDTGAAPVAENGERGEAPEVEADHSKPARQAAALIDLLNAGLTEGLDEPDETASQQPPLFDHHDDSDDDHDDRADRADRAEFGGPDPDYTPDPARSDTTGDTDGGGETSAAGSDRDWEPPENAGSNPVGAEAEPPPPTAPSPPRPGNPRRRKPGDTSPIQLTVTVDYDTLRDQLADRSQALALLGDATWIRPKTVRQLACDAEIIPMVLGSKGEVLDVGRKSRTPPAGLVRAVRRRDRHCAFPGCRRRARRSQIHHIQHWGHDGDTELDNLVCLCVYHHGLVHRSGWEIVMDQRLPWFIPPKWLDPTRTPRRNRPWTMAAG</sequence>
<dbReference type="RefSeq" id="WP_286053474.1">
    <property type="nucleotide sequence ID" value="NZ_JASVWF010000003.1"/>
</dbReference>
<comment type="caution">
    <text evidence="3">The sequence shown here is derived from an EMBL/GenBank/DDBJ whole genome shotgun (WGS) entry which is preliminary data.</text>
</comment>
<feature type="compositionally biased region" description="Basic and acidic residues" evidence="1">
    <location>
        <begin position="350"/>
        <end position="371"/>
    </location>
</feature>
<feature type="compositionally biased region" description="Basic and acidic residues" evidence="1">
    <location>
        <begin position="301"/>
        <end position="316"/>
    </location>
</feature>
<protein>
    <submittedName>
        <fullName evidence="3">DUF222 domain-containing protein</fullName>
    </submittedName>
</protein>
<feature type="compositionally biased region" description="Basic and acidic residues" evidence="1">
    <location>
        <begin position="65"/>
        <end position="76"/>
    </location>
</feature>
<dbReference type="InterPro" id="IPR003870">
    <property type="entry name" value="DUF222"/>
</dbReference>
<proteinExistence type="predicted"/>
<dbReference type="EMBL" id="JASVWF010000003">
    <property type="protein sequence ID" value="MDL5157068.1"/>
    <property type="molecule type" value="Genomic_DNA"/>
</dbReference>
<feature type="region of interest" description="Disordered" evidence="1">
    <location>
        <begin position="40"/>
        <end position="76"/>
    </location>
</feature>
<feature type="domain" description="HNH nuclease" evidence="2">
    <location>
        <begin position="518"/>
        <end position="570"/>
    </location>
</feature>
<feature type="region of interest" description="Disordered" evidence="1">
    <location>
        <begin position="283"/>
        <end position="317"/>
    </location>
</feature>
<dbReference type="CDD" id="cd00085">
    <property type="entry name" value="HNHc"/>
    <property type="match status" value="1"/>
</dbReference>
<evidence type="ECO:0000259" key="2">
    <source>
        <dbReference type="SMART" id="SM00507"/>
    </source>
</evidence>
<dbReference type="SMART" id="SM00507">
    <property type="entry name" value="HNHc"/>
    <property type="match status" value="1"/>
</dbReference>
<keyword evidence="4" id="KW-1185">Reference proteome</keyword>
<accession>A0ABT7M8Y7</accession>
<organism evidence="3 4">
    <name type="scientific">Actinomycetospora termitidis</name>
    <dbReference type="NCBI Taxonomy" id="3053470"/>
    <lineage>
        <taxon>Bacteria</taxon>
        <taxon>Bacillati</taxon>
        <taxon>Actinomycetota</taxon>
        <taxon>Actinomycetes</taxon>
        <taxon>Pseudonocardiales</taxon>
        <taxon>Pseudonocardiaceae</taxon>
        <taxon>Actinomycetospora</taxon>
    </lineage>
</organism>
<feature type="region of interest" description="Disordered" evidence="1">
    <location>
        <begin position="331"/>
        <end position="450"/>
    </location>
</feature>
<dbReference type="InterPro" id="IPR003615">
    <property type="entry name" value="HNH_nuc"/>
</dbReference>
<evidence type="ECO:0000313" key="4">
    <source>
        <dbReference type="Proteomes" id="UP001231924"/>
    </source>
</evidence>
<dbReference type="Proteomes" id="UP001231924">
    <property type="component" value="Unassembled WGS sequence"/>
</dbReference>